<sequence>MQKAKIRLAYRLVITSDSDFLWDRYVFEDTFLEYAMQSQLYNSVENPKNTFRELLNENEKAEKLHFLTGIAAHNYTLQLKGHFHRITDVLGSSYFPFTEYRFDIINTDIRDRTKHKVGITFYSPELLLLDIINNCYLVAKDTGKSNGHETLMFPVRPDLSICYYETIE</sequence>
<gene>
    <name evidence="1" type="ORF">FK004_06965</name>
</gene>
<dbReference type="KEGG" id="fki:FK004_06965"/>
<reference evidence="1 2" key="1">
    <citation type="submission" date="2017-04" db="EMBL/GenBank/DDBJ databases">
        <title>Complete genome sequence of Flavobacterium kingsejong AJ004.</title>
        <authorList>
            <person name="Lee P.C."/>
        </authorList>
    </citation>
    <scope>NUCLEOTIDE SEQUENCE [LARGE SCALE GENOMIC DNA]</scope>
    <source>
        <strain evidence="1 2">AJ004</strain>
    </source>
</reference>
<dbReference type="EMBL" id="CP020919">
    <property type="protein sequence ID" value="AWG24988.1"/>
    <property type="molecule type" value="Genomic_DNA"/>
</dbReference>
<dbReference type="RefSeq" id="WP_108736609.1">
    <property type="nucleotide sequence ID" value="NZ_CP020919.1"/>
</dbReference>
<accession>A0A2S1LMT3</accession>
<evidence type="ECO:0000313" key="2">
    <source>
        <dbReference type="Proteomes" id="UP000244677"/>
    </source>
</evidence>
<proteinExistence type="predicted"/>
<evidence type="ECO:0000313" key="1">
    <source>
        <dbReference type="EMBL" id="AWG24988.1"/>
    </source>
</evidence>
<name>A0A2S1LMT3_9FLAO</name>
<organism evidence="1 2">
    <name type="scientific">Flavobacterium kingsejongi</name>
    <dbReference type="NCBI Taxonomy" id="1678728"/>
    <lineage>
        <taxon>Bacteria</taxon>
        <taxon>Pseudomonadati</taxon>
        <taxon>Bacteroidota</taxon>
        <taxon>Flavobacteriia</taxon>
        <taxon>Flavobacteriales</taxon>
        <taxon>Flavobacteriaceae</taxon>
        <taxon>Flavobacterium</taxon>
    </lineage>
</organism>
<dbReference type="Proteomes" id="UP000244677">
    <property type="component" value="Chromosome"/>
</dbReference>
<protein>
    <submittedName>
        <fullName evidence="1">Uncharacterized protein</fullName>
    </submittedName>
</protein>
<keyword evidence="2" id="KW-1185">Reference proteome</keyword>
<dbReference type="AlphaFoldDB" id="A0A2S1LMT3"/>
<dbReference type="OrthoDB" id="793934at2"/>